<keyword evidence="4" id="KW-1185">Reference proteome</keyword>
<feature type="transmembrane region" description="Helical" evidence="1">
    <location>
        <begin position="77"/>
        <end position="95"/>
    </location>
</feature>
<dbReference type="Pfam" id="PF20712">
    <property type="entry name" value="CyanoTRADDas_TM"/>
    <property type="match status" value="1"/>
</dbReference>
<name>A0A1H4KKA4_9MICO</name>
<feature type="transmembrane region" description="Helical" evidence="1">
    <location>
        <begin position="116"/>
        <end position="136"/>
    </location>
</feature>
<organism evidence="3 4">
    <name type="scientific">Microbacterium hydrocarbonoxydans</name>
    <dbReference type="NCBI Taxonomy" id="273678"/>
    <lineage>
        <taxon>Bacteria</taxon>
        <taxon>Bacillati</taxon>
        <taxon>Actinomycetota</taxon>
        <taxon>Actinomycetes</taxon>
        <taxon>Micrococcales</taxon>
        <taxon>Microbacteriaceae</taxon>
        <taxon>Microbacterium</taxon>
    </lineage>
</organism>
<sequence>MHVEPVSQYPPASSRTLAQWLDPELSARHGSDARTRLREIADGRAMRRAMWAAFLALGASAVVLGAAFLVFGWWTAAVATASAGGVVAAASALFLRRERRRIPRPGESYTTRGAGTLRGGIVAASGMFAAVNVFFVPAMLAGSDLTPILLIDGGLALLLVSGFVVPAAVIGDGRAALRRDANRDPHVAAALEHERTVWVPRAGVDMFGPL</sequence>
<dbReference type="Proteomes" id="UP000183750">
    <property type="component" value="Unassembled WGS sequence"/>
</dbReference>
<protein>
    <recommendedName>
        <fullName evidence="2">Cyanobacterial TRADD-N associated 2 transmembrane domain-containing protein</fullName>
    </recommendedName>
</protein>
<keyword evidence="1" id="KW-0812">Transmembrane</keyword>
<gene>
    <name evidence="3" type="ORF">SAMN04489807_1459</name>
</gene>
<dbReference type="EMBL" id="FNSQ01000005">
    <property type="protein sequence ID" value="SEB58984.1"/>
    <property type="molecule type" value="Genomic_DNA"/>
</dbReference>
<feature type="domain" description="Cyanobacterial TRADD-N associated 2 transmembrane" evidence="2">
    <location>
        <begin position="53"/>
        <end position="100"/>
    </location>
</feature>
<dbReference type="InterPro" id="IPR036259">
    <property type="entry name" value="MFS_trans_sf"/>
</dbReference>
<feature type="transmembrane region" description="Helical" evidence="1">
    <location>
        <begin position="148"/>
        <end position="170"/>
    </location>
</feature>
<evidence type="ECO:0000256" key="1">
    <source>
        <dbReference type="SAM" id="Phobius"/>
    </source>
</evidence>
<proteinExistence type="predicted"/>
<dbReference type="Gene3D" id="1.20.1250.20">
    <property type="entry name" value="MFS general substrate transporter like domains"/>
    <property type="match status" value="1"/>
</dbReference>
<evidence type="ECO:0000259" key="2">
    <source>
        <dbReference type="Pfam" id="PF20712"/>
    </source>
</evidence>
<dbReference type="RefSeq" id="WP_060927870.1">
    <property type="nucleotide sequence ID" value="NZ_FNSQ01000005.1"/>
</dbReference>
<feature type="transmembrane region" description="Helical" evidence="1">
    <location>
        <begin position="49"/>
        <end position="71"/>
    </location>
</feature>
<keyword evidence="1" id="KW-0472">Membrane</keyword>
<dbReference type="OrthoDB" id="5084251at2"/>
<keyword evidence="1" id="KW-1133">Transmembrane helix</keyword>
<reference evidence="4" key="1">
    <citation type="submission" date="2016-10" db="EMBL/GenBank/DDBJ databases">
        <authorList>
            <person name="Varghese N."/>
            <person name="Submissions S."/>
        </authorList>
    </citation>
    <scope>NUCLEOTIDE SEQUENCE [LARGE SCALE GENOMIC DNA]</scope>
    <source>
        <strain evidence="4">DSM 16089</strain>
    </source>
</reference>
<evidence type="ECO:0000313" key="3">
    <source>
        <dbReference type="EMBL" id="SEB58984.1"/>
    </source>
</evidence>
<accession>A0A1H4KKA4</accession>
<dbReference type="InterPro" id="IPR048567">
    <property type="entry name" value="CyanoTRADDas_TM"/>
</dbReference>
<evidence type="ECO:0000313" key="4">
    <source>
        <dbReference type="Proteomes" id="UP000183750"/>
    </source>
</evidence>
<dbReference type="AlphaFoldDB" id="A0A1H4KKA4"/>